<keyword evidence="2" id="KW-0378">Hydrolase</keyword>
<dbReference type="InterPro" id="IPR029058">
    <property type="entry name" value="AB_hydrolase_fold"/>
</dbReference>
<dbReference type="GO" id="GO:0016787">
    <property type="term" value="F:hydrolase activity"/>
    <property type="evidence" value="ECO:0007669"/>
    <property type="project" value="UniProtKB-KW"/>
</dbReference>
<reference evidence="2 3" key="1">
    <citation type="submission" date="2023-10" db="EMBL/GenBank/DDBJ databases">
        <title>Description of Microbulbifer bruguierae sp. nov., isolated from the sediments of mangrove plant Bruguiera sexangula and comparative genomic analyses of the genus Microbulbifer.</title>
        <authorList>
            <person name="Long M."/>
        </authorList>
    </citation>
    <scope>NUCLEOTIDE SEQUENCE [LARGE SCALE GENOMIC DNA]</scope>
    <source>
        <strain evidence="2 3">SPO729</strain>
    </source>
</reference>
<evidence type="ECO:0000313" key="2">
    <source>
        <dbReference type="EMBL" id="WOX07109.1"/>
    </source>
</evidence>
<evidence type="ECO:0000313" key="3">
    <source>
        <dbReference type="Proteomes" id="UP001302477"/>
    </source>
</evidence>
<name>A0AAU0N4S4_9GAMM</name>
<evidence type="ECO:0000259" key="1">
    <source>
        <dbReference type="Pfam" id="PF12697"/>
    </source>
</evidence>
<dbReference type="AlphaFoldDB" id="A0AAU0N4S4"/>
<dbReference type="Gene3D" id="3.40.50.1820">
    <property type="entry name" value="alpha/beta hydrolase"/>
    <property type="match status" value="1"/>
</dbReference>
<dbReference type="RefSeq" id="WP_318955541.1">
    <property type="nucleotide sequence ID" value="NZ_CP137555.1"/>
</dbReference>
<sequence>MTNETPSTVVHNLQLGEFRIPLTMRRLAGDRPLALVLPALGVPASKYHQLLNSLTARGYHTAICELPGTGESRPQPSRAADYGYNDLVFAWIPLALEAVREVFGKNPELMLGHSIGGQTLTLAARAGLTGNAQVVSVAAGHLDSRSWRGLKRASVLGAAVAAHLSTRLLGYFPGQQLRFGGREASTLMRDWGNGIIRGRFTPEARLPSAVALPRQPLHLCIERDPFAPLNATRRLADLAGGAVRQIPATYHKGNPHLSWIKNPAPVLDIVQSWMDASEAKAAMP</sequence>
<dbReference type="InterPro" id="IPR000073">
    <property type="entry name" value="AB_hydrolase_1"/>
</dbReference>
<gene>
    <name evidence="2" type="ORF">R5R33_08235</name>
</gene>
<accession>A0AAU0N4S4</accession>
<dbReference type="Pfam" id="PF12697">
    <property type="entry name" value="Abhydrolase_6"/>
    <property type="match status" value="1"/>
</dbReference>
<feature type="domain" description="AB hydrolase-1" evidence="1">
    <location>
        <begin position="35"/>
        <end position="258"/>
    </location>
</feature>
<proteinExistence type="predicted"/>
<protein>
    <submittedName>
        <fullName evidence="2">Alpha/beta fold hydrolase</fullName>
    </submittedName>
</protein>
<dbReference type="PIRSF" id="PIRSF037442">
    <property type="entry name" value="UCP037442_abhydr"/>
    <property type="match status" value="1"/>
</dbReference>
<organism evidence="2 3">
    <name type="scientific">Microbulbifer pacificus</name>
    <dbReference type="NCBI Taxonomy" id="407164"/>
    <lineage>
        <taxon>Bacteria</taxon>
        <taxon>Pseudomonadati</taxon>
        <taxon>Pseudomonadota</taxon>
        <taxon>Gammaproteobacteria</taxon>
        <taxon>Cellvibrionales</taxon>
        <taxon>Microbulbiferaceae</taxon>
        <taxon>Microbulbifer</taxon>
    </lineage>
</organism>
<dbReference type="SUPFAM" id="SSF53474">
    <property type="entry name" value="alpha/beta-Hydrolases"/>
    <property type="match status" value="1"/>
</dbReference>
<dbReference type="InterPro" id="IPR017208">
    <property type="entry name" value="UCP037442_abhydr"/>
</dbReference>
<dbReference type="Proteomes" id="UP001302477">
    <property type="component" value="Chromosome"/>
</dbReference>
<dbReference type="KEGG" id="mpaf:R5R33_08235"/>
<dbReference type="EMBL" id="CP137555">
    <property type="protein sequence ID" value="WOX07109.1"/>
    <property type="molecule type" value="Genomic_DNA"/>
</dbReference>
<keyword evidence="3" id="KW-1185">Reference proteome</keyword>